<dbReference type="InterPro" id="IPR028375">
    <property type="entry name" value="KA1/Ssp2_C"/>
</dbReference>
<feature type="compositionally biased region" description="Polar residues" evidence="14">
    <location>
        <begin position="494"/>
        <end position="509"/>
    </location>
</feature>
<dbReference type="PANTHER" id="PTHR24346">
    <property type="entry name" value="MAP/MICROTUBULE AFFINITY-REGULATING KINASE"/>
    <property type="match status" value="1"/>
</dbReference>
<dbReference type="RefSeq" id="XP_015280866.1">
    <property type="nucleotide sequence ID" value="XM_015425380.1"/>
</dbReference>
<keyword evidence="7" id="KW-0808">Transferase</keyword>
<evidence type="ECO:0000256" key="14">
    <source>
        <dbReference type="SAM" id="MobiDB-lite"/>
    </source>
</evidence>
<organism evidence="18 19">
    <name type="scientific">Gekko japonicus</name>
    <name type="common">Schlegel's Japanese gecko</name>
    <dbReference type="NCBI Taxonomy" id="146911"/>
    <lineage>
        <taxon>Eukaryota</taxon>
        <taxon>Metazoa</taxon>
        <taxon>Chordata</taxon>
        <taxon>Craniata</taxon>
        <taxon>Vertebrata</taxon>
        <taxon>Euteleostomi</taxon>
        <taxon>Lepidosauria</taxon>
        <taxon>Squamata</taxon>
        <taxon>Bifurcata</taxon>
        <taxon>Gekkota</taxon>
        <taxon>Gekkonidae</taxon>
        <taxon>Gekkoninae</taxon>
        <taxon>Gekko</taxon>
    </lineage>
</organism>
<keyword evidence="5" id="KW-0963">Cytoplasm</keyword>
<dbReference type="PROSITE" id="PS00108">
    <property type="entry name" value="PROTEIN_KINASE_ST"/>
    <property type="match status" value="1"/>
</dbReference>
<gene>
    <name evidence="19" type="primary">MARK1</name>
</gene>
<dbReference type="PROSITE" id="PS00107">
    <property type="entry name" value="PROTEIN_KINASE_ATP"/>
    <property type="match status" value="1"/>
</dbReference>
<evidence type="ECO:0000256" key="2">
    <source>
        <dbReference type="ARBA" id="ARBA00004496"/>
    </source>
</evidence>
<feature type="compositionally biased region" description="Basic and acidic residues" evidence="14">
    <location>
        <begin position="668"/>
        <end position="683"/>
    </location>
</feature>
<evidence type="ECO:0000256" key="11">
    <source>
        <dbReference type="ARBA" id="ARBA00047899"/>
    </source>
</evidence>
<feature type="compositionally biased region" description="Polar residues" evidence="14">
    <location>
        <begin position="395"/>
        <end position="417"/>
    </location>
</feature>
<keyword evidence="9 19" id="KW-0418">Kinase</keyword>
<evidence type="ECO:0000259" key="17">
    <source>
        <dbReference type="PROSITE" id="PS50032"/>
    </source>
</evidence>
<dbReference type="InterPro" id="IPR001772">
    <property type="entry name" value="KA1_dom"/>
</dbReference>
<sequence>MSTRTPLPTVNERDTENHTSVDGYAEPHVQPTKSSSRQNIPRCRNSITSTNEDHPHIGNYRLLKTIGKGNFAKVKLARHVLTGREVAVKIIDKTQLNPTSLQKLFREVRIMKILNHPNIVKLFEVIETEKTLYLVMEYASGGEVFDYLVAHGRMKEKEARAKFRQIVSAVQYCHQKCIVHRDLKAENLLLDGDMNIKIADFGFSNEFTIGNKLDTFCGSPPYAAPELFQGKKYDGPEVDVWSLGVILYTLVSGSLPFDGQNLKELRERVLRGKYRIPFYMSTDCENLLKKLLVLNPIKRGSLEQIMKDRWMNVGHEEEELKPYIEPEPDFNDTKRIDIMVTMGFARDEIHDSLVNQKYDEVMATYLLLGRKPPEFEGSESLSSSNLSQRSRPSSDLNNSSMHSPAQLKVQRSISANQKQRRFSEHGGDGIQTIGPAIPPAVSYSKRGQANSVESEHKEEWDKDGTRKLSSTTVGSKGEMTASPLVGPERKKSTPVPSNNLFPGTSMTRRNTYVCERSTDRYSAIQNGKDNSLTEMSASSTSSAGSAVTCAISTRPRHQKSMSASGHPIKVTLPTIKDGSETYRPSSATQRAPAASPSAHSISTTTPDRTRFPRGSSSRSTFHGEQLRERRNATYNGPPASPSHETGTFAQTRRGTSTGIISKITSKFVRRDPSEGEASGRTDTSRSTSGEPKEREKEDGKDSKPRSLRFTWSMKTTSSMDPNDMMREIRKVLDANNCDYEQKERFLLFCVHGDARQDSLVQWEMEVCKLPRLSLNGVRFKRISGTSIAFKNIASKIANELKL</sequence>
<dbReference type="InterPro" id="IPR017441">
    <property type="entry name" value="Protein_kinase_ATP_BS"/>
</dbReference>
<evidence type="ECO:0000256" key="4">
    <source>
        <dbReference type="ARBA" id="ARBA00012513"/>
    </source>
</evidence>
<dbReference type="Gene3D" id="3.30.200.20">
    <property type="entry name" value="Phosphorylase Kinase, domain 1"/>
    <property type="match status" value="1"/>
</dbReference>
<dbReference type="PROSITE" id="PS50011">
    <property type="entry name" value="PROTEIN_KINASE_DOM"/>
    <property type="match status" value="1"/>
</dbReference>
<dbReference type="InterPro" id="IPR000719">
    <property type="entry name" value="Prot_kinase_dom"/>
</dbReference>
<keyword evidence="18" id="KW-1185">Reference proteome</keyword>
<keyword evidence="10 13" id="KW-0067">ATP-binding</keyword>
<dbReference type="SMART" id="SM00220">
    <property type="entry name" value="S_TKc"/>
    <property type="match status" value="1"/>
</dbReference>
<evidence type="ECO:0000256" key="7">
    <source>
        <dbReference type="ARBA" id="ARBA00022679"/>
    </source>
</evidence>
<feature type="domain" description="Protein kinase" evidence="15">
    <location>
        <begin position="60"/>
        <end position="311"/>
    </location>
</feature>
<evidence type="ECO:0000256" key="13">
    <source>
        <dbReference type="PROSITE-ProRule" id="PRU10141"/>
    </source>
</evidence>
<dbReference type="Pfam" id="PF00069">
    <property type="entry name" value="Pkinase"/>
    <property type="match status" value="1"/>
</dbReference>
<comment type="subcellular location">
    <subcellularLocation>
        <location evidence="1">Cell projection</location>
        <location evidence="1">Dendrite</location>
    </subcellularLocation>
    <subcellularLocation>
        <location evidence="2">Cytoplasm</location>
    </subcellularLocation>
</comment>
<evidence type="ECO:0000259" key="15">
    <source>
        <dbReference type="PROSITE" id="PS50011"/>
    </source>
</evidence>
<feature type="region of interest" description="Disordered" evidence="14">
    <location>
        <begin position="1"/>
        <end position="41"/>
    </location>
</feature>
<dbReference type="InterPro" id="IPR049508">
    <property type="entry name" value="MARK1-4_cat"/>
</dbReference>
<dbReference type="CDD" id="cd12196">
    <property type="entry name" value="MARK1-3_C"/>
    <property type="match status" value="1"/>
</dbReference>
<dbReference type="GO" id="GO:0016301">
    <property type="term" value="F:kinase activity"/>
    <property type="evidence" value="ECO:0007669"/>
    <property type="project" value="UniProtKB-KW"/>
</dbReference>
<feature type="domain" description="UBA" evidence="16">
    <location>
        <begin position="329"/>
        <end position="369"/>
    </location>
</feature>
<dbReference type="InterPro" id="IPR008271">
    <property type="entry name" value="Ser/Thr_kinase_AS"/>
</dbReference>
<evidence type="ECO:0000256" key="9">
    <source>
        <dbReference type="ARBA" id="ARBA00022777"/>
    </source>
</evidence>
<dbReference type="InterPro" id="IPR011009">
    <property type="entry name" value="Kinase-like_dom_sf"/>
</dbReference>
<evidence type="ECO:0000256" key="1">
    <source>
        <dbReference type="ARBA" id="ARBA00004279"/>
    </source>
</evidence>
<dbReference type="Gene3D" id="1.10.8.10">
    <property type="entry name" value="DNA helicase RuvA subunit, C-terminal domain"/>
    <property type="match status" value="1"/>
</dbReference>
<keyword evidence="6" id="KW-0723">Serine/threonine-protein kinase</keyword>
<dbReference type="Pfam" id="PF00627">
    <property type="entry name" value="UBA"/>
    <property type="match status" value="1"/>
</dbReference>
<dbReference type="CDD" id="cd14072">
    <property type="entry name" value="STKc_MARK"/>
    <property type="match status" value="1"/>
</dbReference>
<dbReference type="PROSITE" id="PS50032">
    <property type="entry name" value="KA1"/>
    <property type="match status" value="1"/>
</dbReference>
<feature type="compositionally biased region" description="Polar residues" evidence="14">
    <location>
        <begin position="31"/>
        <end position="41"/>
    </location>
</feature>
<feature type="binding site" evidence="13">
    <location>
        <position position="89"/>
    </location>
    <ligand>
        <name>ATP</name>
        <dbReference type="ChEBI" id="CHEBI:30616"/>
    </ligand>
</feature>
<dbReference type="InterPro" id="IPR015940">
    <property type="entry name" value="UBA"/>
</dbReference>
<evidence type="ECO:0000313" key="18">
    <source>
        <dbReference type="Proteomes" id="UP000694871"/>
    </source>
</evidence>
<dbReference type="SUPFAM" id="SSF56112">
    <property type="entry name" value="Protein kinase-like (PK-like)"/>
    <property type="match status" value="1"/>
</dbReference>
<reference evidence="19" key="1">
    <citation type="submission" date="2025-08" db="UniProtKB">
        <authorList>
            <consortium name="RefSeq"/>
        </authorList>
    </citation>
    <scope>IDENTIFICATION</scope>
</reference>
<feature type="region of interest" description="Disordered" evidence="14">
    <location>
        <begin position="375"/>
        <end position="509"/>
    </location>
</feature>
<evidence type="ECO:0000313" key="19">
    <source>
        <dbReference type="RefSeq" id="XP_015280866.1"/>
    </source>
</evidence>
<evidence type="ECO:0000256" key="10">
    <source>
        <dbReference type="ARBA" id="ARBA00022840"/>
    </source>
</evidence>
<feature type="region of interest" description="Disordered" evidence="14">
    <location>
        <begin position="555"/>
        <end position="708"/>
    </location>
</feature>
<feature type="compositionally biased region" description="Low complexity" evidence="14">
    <location>
        <begin position="378"/>
        <end position="394"/>
    </location>
</feature>
<dbReference type="Gene3D" id="3.30.310.80">
    <property type="entry name" value="Kinase associated domain 1, KA1"/>
    <property type="match status" value="1"/>
</dbReference>
<evidence type="ECO:0000256" key="8">
    <source>
        <dbReference type="ARBA" id="ARBA00022741"/>
    </source>
</evidence>
<dbReference type="PROSITE" id="PS50030">
    <property type="entry name" value="UBA"/>
    <property type="match status" value="1"/>
</dbReference>
<dbReference type="SMART" id="SM00165">
    <property type="entry name" value="UBA"/>
    <property type="match status" value="1"/>
</dbReference>
<feature type="compositionally biased region" description="Low complexity" evidence="14">
    <location>
        <begin position="591"/>
        <end position="606"/>
    </location>
</feature>
<comment type="catalytic activity">
    <reaction evidence="12">
        <text>L-seryl-[protein] + ATP = O-phospho-L-seryl-[protein] + ADP + H(+)</text>
        <dbReference type="Rhea" id="RHEA:17989"/>
        <dbReference type="Rhea" id="RHEA-COMP:9863"/>
        <dbReference type="Rhea" id="RHEA-COMP:11604"/>
        <dbReference type="ChEBI" id="CHEBI:15378"/>
        <dbReference type="ChEBI" id="CHEBI:29999"/>
        <dbReference type="ChEBI" id="CHEBI:30616"/>
        <dbReference type="ChEBI" id="CHEBI:83421"/>
        <dbReference type="ChEBI" id="CHEBI:456216"/>
        <dbReference type="EC" id="2.7.11.1"/>
    </reaction>
</comment>
<dbReference type="PANTHER" id="PTHR24346:SF21">
    <property type="entry name" value="SERINE_THREONINE-PROTEIN KINASE MARK1"/>
    <property type="match status" value="1"/>
</dbReference>
<evidence type="ECO:0000256" key="3">
    <source>
        <dbReference type="ARBA" id="ARBA00006234"/>
    </source>
</evidence>
<name>A0ABM1L4H9_GEKJA</name>
<evidence type="ECO:0000256" key="12">
    <source>
        <dbReference type="ARBA" id="ARBA00048679"/>
    </source>
</evidence>
<dbReference type="EC" id="2.7.11.1" evidence="4"/>
<dbReference type="CDD" id="cd14405">
    <property type="entry name" value="UBA_MARK1"/>
    <property type="match status" value="1"/>
</dbReference>
<dbReference type="Pfam" id="PF02149">
    <property type="entry name" value="KA1"/>
    <property type="match status" value="1"/>
</dbReference>
<dbReference type="Gene3D" id="1.10.510.10">
    <property type="entry name" value="Transferase(Phosphotransferase) domain 1"/>
    <property type="match status" value="1"/>
</dbReference>
<feature type="compositionally biased region" description="Basic and acidic residues" evidence="14">
    <location>
        <begin position="690"/>
        <end position="704"/>
    </location>
</feature>
<feature type="compositionally biased region" description="Polar residues" evidence="14">
    <location>
        <begin position="525"/>
        <end position="535"/>
    </location>
</feature>
<protein>
    <recommendedName>
        <fullName evidence="4">non-specific serine/threonine protein kinase</fullName>
        <ecNumber evidence="4">2.7.11.1</ecNumber>
    </recommendedName>
</protein>
<dbReference type="GeneID" id="107122322"/>
<feature type="region of interest" description="Disordered" evidence="14">
    <location>
        <begin position="525"/>
        <end position="544"/>
    </location>
</feature>
<evidence type="ECO:0000256" key="6">
    <source>
        <dbReference type="ARBA" id="ARBA00022527"/>
    </source>
</evidence>
<feature type="domain" description="KA1" evidence="17">
    <location>
        <begin position="753"/>
        <end position="802"/>
    </location>
</feature>
<evidence type="ECO:0000256" key="5">
    <source>
        <dbReference type="ARBA" id="ARBA00022490"/>
    </source>
</evidence>
<feature type="compositionally biased region" description="Polar residues" evidence="14">
    <location>
        <begin position="642"/>
        <end position="664"/>
    </location>
</feature>
<proteinExistence type="inferred from homology"/>
<keyword evidence="8 13" id="KW-0547">Nucleotide-binding</keyword>
<feature type="compositionally biased region" description="Basic and acidic residues" evidence="14">
    <location>
        <begin position="453"/>
        <end position="466"/>
    </location>
</feature>
<dbReference type="Proteomes" id="UP000694871">
    <property type="component" value="Unplaced"/>
</dbReference>
<comment type="similarity">
    <text evidence="3">Belongs to the protein kinase superfamily. CAMK Ser/Thr protein kinase family. SNF1 subfamily.</text>
</comment>
<dbReference type="SUPFAM" id="SSF103243">
    <property type="entry name" value="KA1-like"/>
    <property type="match status" value="1"/>
</dbReference>
<comment type="catalytic activity">
    <reaction evidence="11">
        <text>L-threonyl-[protein] + ATP = O-phospho-L-threonyl-[protein] + ADP + H(+)</text>
        <dbReference type="Rhea" id="RHEA:46608"/>
        <dbReference type="Rhea" id="RHEA-COMP:11060"/>
        <dbReference type="Rhea" id="RHEA-COMP:11605"/>
        <dbReference type="ChEBI" id="CHEBI:15378"/>
        <dbReference type="ChEBI" id="CHEBI:30013"/>
        <dbReference type="ChEBI" id="CHEBI:30616"/>
        <dbReference type="ChEBI" id="CHEBI:61977"/>
        <dbReference type="ChEBI" id="CHEBI:456216"/>
        <dbReference type="EC" id="2.7.11.1"/>
    </reaction>
</comment>
<evidence type="ECO:0000259" key="16">
    <source>
        <dbReference type="PROSITE" id="PS50030"/>
    </source>
</evidence>
<accession>A0ABM1L4H9</accession>